<dbReference type="KEGG" id="ppai:E1956_23855"/>
<organism evidence="1 2">
    <name type="scientific">Paraburkholderia pallida</name>
    <dbReference type="NCBI Taxonomy" id="2547399"/>
    <lineage>
        <taxon>Bacteria</taxon>
        <taxon>Pseudomonadati</taxon>
        <taxon>Pseudomonadota</taxon>
        <taxon>Betaproteobacteria</taxon>
        <taxon>Burkholderiales</taxon>
        <taxon>Burkholderiaceae</taxon>
        <taxon>Paraburkholderia</taxon>
    </lineage>
</organism>
<proteinExistence type="predicted"/>
<dbReference type="AlphaFoldDB" id="A0A4P7D0W6"/>
<dbReference type="Proteomes" id="UP000295727">
    <property type="component" value="Chromosome 2"/>
</dbReference>
<keyword evidence="2" id="KW-1185">Reference proteome</keyword>
<sequence>MAAQGCVARLSECSKSDAAAAWADGPCRRDQNCTLRLSNLKVKRWNAGFMARIACWRNAVAGLAPGRREAGVMDRIALSCAPDANASGAPVTRREK</sequence>
<protein>
    <submittedName>
        <fullName evidence="1">Uncharacterized protein</fullName>
    </submittedName>
</protein>
<gene>
    <name evidence="1" type="ORF">E1956_23855</name>
</gene>
<evidence type="ECO:0000313" key="1">
    <source>
        <dbReference type="EMBL" id="QBR00122.1"/>
    </source>
</evidence>
<dbReference type="EMBL" id="CP038149">
    <property type="protein sequence ID" value="QBR00122.1"/>
    <property type="molecule type" value="Genomic_DNA"/>
</dbReference>
<evidence type="ECO:0000313" key="2">
    <source>
        <dbReference type="Proteomes" id="UP000295727"/>
    </source>
</evidence>
<reference evidence="1 2" key="1">
    <citation type="submission" date="2019-03" db="EMBL/GenBank/DDBJ databases">
        <title>Paraburkholderia sp. 7MH5, isolated from subtropical forest soil.</title>
        <authorList>
            <person name="Gao Z.-H."/>
            <person name="Qiu L.-H."/>
        </authorList>
    </citation>
    <scope>NUCLEOTIDE SEQUENCE [LARGE SCALE GENOMIC DNA]</scope>
    <source>
        <strain evidence="1 2">7MH5</strain>
    </source>
</reference>
<name>A0A4P7D0W6_9BURK</name>
<accession>A0A4P7D0W6</accession>